<evidence type="ECO:0000313" key="2">
    <source>
        <dbReference type="EMBL" id="OQK17468.1"/>
    </source>
</evidence>
<dbReference type="RefSeq" id="WP_080522077.1">
    <property type="nucleotide sequence ID" value="NZ_LPUF01000001.1"/>
</dbReference>
<gene>
    <name evidence="2" type="ORF">AU255_06205</name>
</gene>
<sequence>MSHSASLRLSLLLMRISIFTVMLMWALDKFINPSHSAKVFEKFYFMAGLESSIMAIIASIELVILAGFILGIYKRLCYAVVLILQTVSTLSSYQQYLSPFDGSHLLFFAAWPMLAGCLMLYLLREDDRLLSLNK</sequence>
<dbReference type="OrthoDB" id="7355622at2"/>
<dbReference type="Proteomes" id="UP000191980">
    <property type="component" value="Unassembled WGS sequence"/>
</dbReference>
<keyword evidence="1" id="KW-1133">Transmembrane helix</keyword>
<reference evidence="2 3" key="1">
    <citation type="submission" date="2015-12" db="EMBL/GenBank/DDBJ databases">
        <authorList>
            <person name="Shamseldin A."/>
            <person name="Moawad H."/>
            <person name="Abd El-Rahim W.M."/>
            <person name="Sadowsky M.J."/>
        </authorList>
    </citation>
    <scope>NUCLEOTIDE SEQUENCE [LARGE SCALE GENOMIC DNA]</scope>
    <source>
        <strain evidence="2 3">WF1</strain>
    </source>
</reference>
<feature type="transmembrane region" description="Helical" evidence="1">
    <location>
        <begin position="76"/>
        <end position="93"/>
    </location>
</feature>
<dbReference type="STRING" id="1420851.AU255_06205"/>
<evidence type="ECO:0000313" key="3">
    <source>
        <dbReference type="Proteomes" id="UP000191980"/>
    </source>
</evidence>
<evidence type="ECO:0000256" key="1">
    <source>
        <dbReference type="SAM" id="Phobius"/>
    </source>
</evidence>
<feature type="transmembrane region" description="Helical" evidence="1">
    <location>
        <begin position="12"/>
        <end position="31"/>
    </location>
</feature>
<proteinExistence type="predicted"/>
<comment type="caution">
    <text evidence="2">The sequence shown here is derived from an EMBL/GenBank/DDBJ whole genome shotgun (WGS) entry which is preliminary data.</text>
</comment>
<name>A0A1V8M7G9_9GAMM</name>
<dbReference type="EMBL" id="LPUF01000001">
    <property type="protein sequence ID" value="OQK17468.1"/>
    <property type="molecule type" value="Genomic_DNA"/>
</dbReference>
<organism evidence="2 3">
    <name type="scientific">Methyloprofundus sedimenti</name>
    <dbReference type="NCBI Taxonomy" id="1420851"/>
    <lineage>
        <taxon>Bacteria</taxon>
        <taxon>Pseudomonadati</taxon>
        <taxon>Pseudomonadota</taxon>
        <taxon>Gammaproteobacteria</taxon>
        <taxon>Methylococcales</taxon>
        <taxon>Methylococcaceae</taxon>
        <taxon>Methyloprofundus</taxon>
    </lineage>
</organism>
<dbReference type="AlphaFoldDB" id="A0A1V8M7G9"/>
<protein>
    <recommendedName>
        <fullName evidence="4">DoxX family protein</fullName>
    </recommendedName>
</protein>
<feature type="transmembrane region" description="Helical" evidence="1">
    <location>
        <begin position="43"/>
        <end position="69"/>
    </location>
</feature>
<keyword evidence="1" id="KW-0472">Membrane</keyword>
<feature type="transmembrane region" description="Helical" evidence="1">
    <location>
        <begin position="105"/>
        <end position="123"/>
    </location>
</feature>
<accession>A0A1V8M7G9</accession>
<evidence type="ECO:0008006" key="4">
    <source>
        <dbReference type="Google" id="ProtNLM"/>
    </source>
</evidence>
<keyword evidence="3" id="KW-1185">Reference proteome</keyword>
<keyword evidence="1" id="KW-0812">Transmembrane</keyword>